<dbReference type="CDD" id="cd00754">
    <property type="entry name" value="Ubl_MoaD"/>
    <property type="match status" value="1"/>
</dbReference>
<dbReference type="EMBL" id="BMHV01000008">
    <property type="protein sequence ID" value="GGF61649.1"/>
    <property type="molecule type" value="Genomic_DNA"/>
</dbReference>
<dbReference type="SUPFAM" id="SSF54285">
    <property type="entry name" value="MoaD/ThiS"/>
    <property type="match status" value="1"/>
</dbReference>
<dbReference type="NCBIfam" id="TIGR01682">
    <property type="entry name" value="moaD"/>
    <property type="match status" value="1"/>
</dbReference>
<accession>A0A917FAW6</accession>
<organism evidence="4 5">
    <name type="scientific">Terasakiella brassicae</name>
    <dbReference type="NCBI Taxonomy" id="1634917"/>
    <lineage>
        <taxon>Bacteria</taxon>
        <taxon>Pseudomonadati</taxon>
        <taxon>Pseudomonadota</taxon>
        <taxon>Alphaproteobacteria</taxon>
        <taxon>Rhodospirillales</taxon>
        <taxon>Terasakiellaceae</taxon>
        <taxon>Terasakiella</taxon>
    </lineage>
</organism>
<dbReference type="InterPro" id="IPR044672">
    <property type="entry name" value="MOCS2A"/>
</dbReference>
<reference evidence="4" key="1">
    <citation type="journal article" date="2014" name="Int. J. Syst. Evol. Microbiol.">
        <title>Complete genome sequence of Corynebacterium casei LMG S-19264T (=DSM 44701T), isolated from a smear-ripened cheese.</title>
        <authorList>
            <consortium name="US DOE Joint Genome Institute (JGI-PGF)"/>
            <person name="Walter F."/>
            <person name="Albersmeier A."/>
            <person name="Kalinowski J."/>
            <person name="Ruckert C."/>
        </authorList>
    </citation>
    <scope>NUCLEOTIDE SEQUENCE</scope>
    <source>
        <strain evidence="4">CGMCC 1.15254</strain>
    </source>
</reference>
<dbReference type="Proteomes" id="UP000632498">
    <property type="component" value="Unassembled WGS sequence"/>
</dbReference>
<dbReference type="GO" id="GO:0000166">
    <property type="term" value="F:nucleotide binding"/>
    <property type="evidence" value="ECO:0007669"/>
    <property type="project" value="UniProtKB-KW"/>
</dbReference>
<dbReference type="Gene3D" id="3.10.20.30">
    <property type="match status" value="1"/>
</dbReference>
<evidence type="ECO:0000256" key="3">
    <source>
        <dbReference type="ARBA" id="ARBA00024247"/>
    </source>
</evidence>
<protein>
    <recommendedName>
        <fullName evidence="3">Molybdopterin synthase sulfur carrier subunit</fullName>
    </recommendedName>
</protein>
<dbReference type="InterPro" id="IPR016155">
    <property type="entry name" value="Mopterin_synth/thiamin_S_b"/>
</dbReference>
<keyword evidence="5" id="KW-1185">Reference proteome</keyword>
<dbReference type="GO" id="GO:0006777">
    <property type="term" value="P:Mo-molybdopterin cofactor biosynthetic process"/>
    <property type="evidence" value="ECO:0007669"/>
    <property type="project" value="InterPro"/>
</dbReference>
<reference evidence="4" key="2">
    <citation type="submission" date="2020-09" db="EMBL/GenBank/DDBJ databases">
        <authorList>
            <person name="Sun Q."/>
            <person name="Zhou Y."/>
        </authorList>
    </citation>
    <scope>NUCLEOTIDE SEQUENCE</scope>
    <source>
        <strain evidence="4">CGMCC 1.15254</strain>
    </source>
</reference>
<gene>
    <name evidence="4" type="primary">moaD</name>
    <name evidence="4" type="ORF">GCM10011332_14300</name>
</gene>
<dbReference type="Pfam" id="PF02597">
    <property type="entry name" value="ThiS"/>
    <property type="match status" value="1"/>
</dbReference>
<evidence type="ECO:0000256" key="1">
    <source>
        <dbReference type="ARBA" id="ARBA00022741"/>
    </source>
</evidence>
<sequence>MKVLYFAWLRTKIGCAEEEIDLPDTVKTVGDVLDYLRTKGEVYAEALGEDKVIRVALNQDYAQMDDTIQNGDEFAIFPPVTGG</sequence>
<evidence type="ECO:0000313" key="5">
    <source>
        <dbReference type="Proteomes" id="UP000632498"/>
    </source>
</evidence>
<dbReference type="InterPro" id="IPR012675">
    <property type="entry name" value="Beta-grasp_dom_sf"/>
</dbReference>
<dbReference type="PANTHER" id="PTHR33359:SF1">
    <property type="entry name" value="MOLYBDOPTERIN SYNTHASE SULFUR CARRIER SUBUNIT"/>
    <property type="match status" value="1"/>
</dbReference>
<dbReference type="AlphaFoldDB" id="A0A917FAW6"/>
<dbReference type="InterPro" id="IPR010038">
    <property type="entry name" value="MoaD_arc-typ"/>
</dbReference>
<comment type="caution">
    <text evidence="4">The sequence shown here is derived from an EMBL/GenBank/DDBJ whole genome shotgun (WGS) entry which is preliminary data.</text>
</comment>
<name>A0A917FAW6_9PROT</name>
<dbReference type="InterPro" id="IPR003749">
    <property type="entry name" value="ThiS/MoaD-like"/>
</dbReference>
<dbReference type="RefSeq" id="WP_188663263.1">
    <property type="nucleotide sequence ID" value="NZ_BMHV01000008.1"/>
</dbReference>
<keyword evidence="1" id="KW-0547">Nucleotide-binding</keyword>
<dbReference type="GO" id="GO:1990133">
    <property type="term" value="C:molybdopterin adenylyltransferase complex"/>
    <property type="evidence" value="ECO:0007669"/>
    <property type="project" value="TreeGrafter"/>
</dbReference>
<evidence type="ECO:0000313" key="4">
    <source>
        <dbReference type="EMBL" id="GGF61649.1"/>
    </source>
</evidence>
<dbReference type="NCBIfam" id="TIGR01687">
    <property type="entry name" value="moaD_arch"/>
    <property type="match status" value="1"/>
</dbReference>
<proteinExistence type="inferred from homology"/>
<dbReference type="PANTHER" id="PTHR33359">
    <property type="entry name" value="MOLYBDOPTERIN SYNTHASE SULFUR CARRIER SUBUNIT"/>
    <property type="match status" value="1"/>
</dbReference>
<comment type="similarity">
    <text evidence="2">Belongs to the MoaD family.</text>
</comment>
<evidence type="ECO:0000256" key="2">
    <source>
        <dbReference type="ARBA" id="ARBA00024200"/>
    </source>
</evidence>